<dbReference type="Pfam" id="PF08007">
    <property type="entry name" value="JmjC_2"/>
    <property type="match status" value="1"/>
</dbReference>
<evidence type="ECO:0000256" key="3">
    <source>
        <dbReference type="ARBA" id="ARBA00022964"/>
    </source>
</evidence>
<sequence>MNYHLDLNWPDFVQRYWQKRPVLLKRGFKNFVDPISPDELAGLAMENEVDSRLVSHQEGKWQVSHGPFTSFDHLGENNWSLLVQAVDHWHEPSAALMRPFRFLPDWRTDDLMISFSVPGGGVGPHLDQYDVFIIQGTGRRRWRVGEKVAMKQHCPHPDLLQVEPFEAIIDEEVEPGDILYIPPGFPHEGYSLENALSYSVGFRAPNGRELLSGFADYVLSRELGSYRFSDPDVAAREHSAEILPQELESMRKMILDLVNQPEDFSQWFGEFISQSRHELDIAPPEPPYQPDEIYDALQQGDRLKRLGGLRVLSIGHTVFINGEQIASPHRDALTLLANQHSLGAEELGAVLDDPAFLAQLSALVNSGYWYFSEEE</sequence>
<keyword evidence="8" id="KW-1185">Reference proteome</keyword>
<dbReference type="PANTHER" id="PTHR13096:SF8">
    <property type="entry name" value="RIBOSOMAL OXYGENASE 1"/>
    <property type="match status" value="1"/>
</dbReference>
<dbReference type="AlphaFoldDB" id="A0A014PUD4"/>
<dbReference type="GO" id="GO:0016706">
    <property type="term" value="F:2-oxoglutarate-dependent dioxygenase activity"/>
    <property type="evidence" value="ECO:0007669"/>
    <property type="project" value="TreeGrafter"/>
</dbReference>
<keyword evidence="3" id="KW-0223">Dioxygenase</keyword>
<evidence type="ECO:0000256" key="4">
    <source>
        <dbReference type="ARBA" id="ARBA00023002"/>
    </source>
</evidence>
<dbReference type="InterPro" id="IPR003347">
    <property type="entry name" value="JmjC_dom"/>
</dbReference>
<dbReference type="PATRIC" id="fig|69222.5.peg.3378"/>
<keyword evidence="2" id="KW-0479">Metal-binding</keyword>
<dbReference type="Pfam" id="PF20514">
    <property type="entry name" value="WHD_ROXA"/>
    <property type="match status" value="1"/>
</dbReference>
<dbReference type="InterPro" id="IPR039994">
    <property type="entry name" value="NO66-like"/>
</dbReference>
<name>A0A014PUD4_9GAMM</name>
<organism evidence="7 8">
    <name type="scientific">Erwinia mallotivora</name>
    <dbReference type="NCBI Taxonomy" id="69222"/>
    <lineage>
        <taxon>Bacteria</taxon>
        <taxon>Pseudomonadati</taxon>
        <taxon>Pseudomonadota</taxon>
        <taxon>Gammaproteobacteria</taxon>
        <taxon>Enterobacterales</taxon>
        <taxon>Erwiniaceae</taxon>
        <taxon>Erwinia</taxon>
    </lineage>
</organism>
<accession>A0A014PUD4</accession>
<gene>
    <name evidence="7" type="ORF">BG55_16585</name>
</gene>
<evidence type="ECO:0000313" key="8">
    <source>
        <dbReference type="Proteomes" id="UP000019918"/>
    </source>
</evidence>
<dbReference type="Gene3D" id="2.60.120.650">
    <property type="entry name" value="Cupin"/>
    <property type="match status" value="1"/>
</dbReference>
<evidence type="ECO:0000259" key="6">
    <source>
        <dbReference type="PROSITE" id="PS51184"/>
    </source>
</evidence>
<evidence type="ECO:0000256" key="1">
    <source>
        <dbReference type="ARBA" id="ARBA00001954"/>
    </source>
</evidence>
<protein>
    <recommendedName>
        <fullName evidence="6">JmjC domain-containing protein</fullName>
    </recommendedName>
</protein>
<dbReference type="EMBL" id="JFHN01000058">
    <property type="protein sequence ID" value="EXU74482.1"/>
    <property type="molecule type" value="Genomic_DNA"/>
</dbReference>
<proteinExistence type="predicted"/>
<evidence type="ECO:0000313" key="7">
    <source>
        <dbReference type="EMBL" id="EXU74482.1"/>
    </source>
</evidence>
<evidence type="ECO:0000256" key="5">
    <source>
        <dbReference type="ARBA" id="ARBA00023004"/>
    </source>
</evidence>
<evidence type="ECO:0000256" key="2">
    <source>
        <dbReference type="ARBA" id="ARBA00022723"/>
    </source>
</evidence>
<dbReference type="STRING" id="69222.BG55_16585"/>
<dbReference type="Gene3D" id="3.40.366.30">
    <property type="entry name" value="50S ribosomal protein L16 arginine hydroxylase, Chain A, Domain 2"/>
    <property type="match status" value="1"/>
</dbReference>
<comment type="caution">
    <text evidence="7">The sequence shown here is derived from an EMBL/GenBank/DDBJ whole genome shotgun (WGS) entry which is preliminary data.</text>
</comment>
<dbReference type="PANTHER" id="PTHR13096">
    <property type="entry name" value="MINA53 MYC INDUCED NUCLEAR ANTIGEN"/>
    <property type="match status" value="1"/>
</dbReference>
<dbReference type="InterPro" id="IPR046799">
    <property type="entry name" value="ROXA-like_wH"/>
</dbReference>
<feature type="domain" description="JmjC" evidence="6">
    <location>
        <begin position="92"/>
        <end position="219"/>
    </location>
</feature>
<reference evidence="7 8" key="1">
    <citation type="submission" date="2014-02" db="EMBL/GenBank/DDBJ databases">
        <title>Draft genome of Erwinia mallotivora strain BT-MARDI, a papaya dieback pathogen.</title>
        <authorList>
            <person name="Redzuan R."/>
            <person name="Abu Bakar N."/>
            <person name="Badrun R."/>
            <person name="Mohd Raih M.F."/>
            <person name="Rozano L."/>
            <person name="Mat Amin N."/>
        </authorList>
    </citation>
    <scope>NUCLEOTIDE SEQUENCE [LARGE SCALE GENOMIC DNA]</scope>
    <source>
        <strain evidence="7 8">BT-MARDI</strain>
    </source>
</reference>
<keyword evidence="4" id="KW-0560">Oxidoreductase</keyword>
<dbReference type="SMART" id="SM00558">
    <property type="entry name" value="JmjC"/>
    <property type="match status" value="1"/>
</dbReference>
<dbReference type="Proteomes" id="UP000019918">
    <property type="component" value="Unassembled WGS sequence"/>
</dbReference>
<dbReference type="GO" id="GO:0046872">
    <property type="term" value="F:metal ion binding"/>
    <property type="evidence" value="ECO:0007669"/>
    <property type="project" value="UniProtKB-KW"/>
</dbReference>
<comment type="cofactor">
    <cofactor evidence="1">
        <name>Fe(2+)</name>
        <dbReference type="ChEBI" id="CHEBI:29033"/>
    </cofactor>
</comment>
<dbReference type="PROSITE" id="PS51184">
    <property type="entry name" value="JMJC"/>
    <property type="match status" value="1"/>
</dbReference>
<dbReference type="SUPFAM" id="SSF51197">
    <property type="entry name" value="Clavaminate synthase-like"/>
    <property type="match status" value="1"/>
</dbReference>
<dbReference type="OrthoDB" id="9764016at2"/>
<dbReference type="RefSeq" id="WP_034939371.1">
    <property type="nucleotide sequence ID" value="NZ_JFHN01000058.1"/>
</dbReference>
<keyword evidence="5" id="KW-0408">Iron</keyword>